<feature type="region of interest" description="Disordered" evidence="1">
    <location>
        <begin position="182"/>
        <end position="201"/>
    </location>
</feature>
<evidence type="ECO:0000313" key="3">
    <source>
        <dbReference type="Proteomes" id="UP001159363"/>
    </source>
</evidence>
<keyword evidence="3" id="KW-1185">Reference proteome</keyword>
<feature type="compositionally biased region" description="Basic and acidic residues" evidence="1">
    <location>
        <begin position="185"/>
        <end position="196"/>
    </location>
</feature>
<feature type="region of interest" description="Disordered" evidence="1">
    <location>
        <begin position="1"/>
        <end position="20"/>
    </location>
</feature>
<comment type="caution">
    <text evidence="2">The sequence shown here is derived from an EMBL/GenBank/DDBJ whole genome shotgun (WGS) entry which is preliminary data.</text>
</comment>
<evidence type="ECO:0000313" key="2">
    <source>
        <dbReference type="EMBL" id="KAJ8882369.1"/>
    </source>
</evidence>
<accession>A0ABQ9HDM4</accession>
<reference evidence="2 3" key="1">
    <citation type="submission" date="2023-02" db="EMBL/GenBank/DDBJ databases">
        <title>LHISI_Scaffold_Assembly.</title>
        <authorList>
            <person name="Stuart O.P."/>
            <person name="Cleave R."/>
            <person name="Magrath M.J.L."/>
            <person name="Mikheyev A.S."/>
        </authorList>
    </citation>
    <scope>NUCLEOTIDE SEQUENCE [LARGE SCALE GENOMIC DNA]</scope>
    <source>
        <strain evidence="2">Daus_M_001</strain>
        <tissue evidence="2">Leg muscle</tissue>
    </source>
</reference>
<dbReference type="Proteomes" id="UP001159363">
    <property type="component" value="Chromosome 4"/>
</dbReference>
<gene>
    <name evidence="2" type="ORF">PR048_014173</name>
</gene>
<feature type="compositionally biased region" description="Basic and acidic residues" evidence="1">
    <location>
        <begin position="334"/>
        <end position="345"/>
    </location>
</feature>
<sequence length="636" mass="72445">MYSKPGWGMKGPSSNPRGLDLRKLRRKQYQDRLDTEFKLNLPELQSAGTSSLKCDMAGHLIKMVERKAGKRREFTEKTHRLLIYSTTCYSAKIFARRLGNKAYSTILSVLDTRLDVRSLMLRDRQVRYWLNVARGMYPKLLSNRSMYMWLKFNLSSNESAKFPSLYTLAILKSLMPQAYRGQKSGVEEGKRDTKGERGRRKIGVGRTREAGIRSPPYITFTRVVYGKRKDRTPVEHLVRRGDTGLHTPVGVTRIALHRYFPHSSKHTHPSLNERLKVTHLSNKTKERNTESVTACIREPVGTPECKGGENGRSPRKPAASGIVRYDSRLRRKHGNQDGEKQDRNWRLPNMRPHLQASLSFVCYMTKMRLTRGRRNGAVVPLMQMYPFFDWLREALGTGLLSDWLLRDTKGPLLVGLPTGDVLANWCEVPGQPWELFQLLTLGISCSALVFVFTFPSPPIKRASLDKRAGPSGHSALGKQVVCFAGQVGRRDSANNIERPRLHSRMRAIWQCQWTRPYSNPNYEIDVKHVYTEVTFAIGSQFIRHALDDSEQIADLQGNKPFTLKYALMKGGAVAKRLEHSPPAVTRFWAGSLPDFRTWESCRTMPLVEGFLGDIPFAPPLHSDAASCPLRFTFMHN</sequence>
<evidence type="ECO:0000256" key="1">
    <source>
        <dbReference type="SAM" id="MobiDB-lite"/>
    </source>
</evidence>
<organism evidence="2 3">
    <name type="scientific">Dryococelus australis</name>
    <dbReference type="NCBI Taxonomy" id="614101"/>
    <lineage>
        <taxon>Eukaryota</taxon>
        <taxon>Metazoa</taxon>
        <taxon>Ecdysozoa</taxon>
        <taxon>Arthropoda</taxon>
        <taxon>Hexapoda</taxon>
        <taxon>Insecta</taxon>
        <taxon>Pterygota</taxon>
        <taxon>Neoptera</taxon>
        <taxon>Polyneoptera</taxon>
        <taxon>Phasmatodea</taxon>
        <taxon>Verophasmatodea</taxon>
        <taxon>Anareolatae</taxon>
        <taxon>Phasmatidae</taxon>
        <taxon>Eurycanthinae</taxon>
        <taxon>Dryococelus</taxon>
    </lineage>
</organism>
<feature type="region of interest" description="Disordered" evidence="1">
    <location>
        <begin position="303"/>
        <end position="345"/>
    </location>
</feature>
<proteinExistence type="predicted"/>
<name>A0ABQ9HDM4_9NEOP</name>
<protein>
    <submittedName>
        <fullName evidence="2">Uncharacterized protein</fullName>
    </submittedName>
</protein>
<dbReference type="EMBL" id="JARBHB010000005">
    <property type="protein sequence ID" value="KAJ8882369.1"/>
    <property type="molecule type" value="Genomic_DNA"/>
</dbReference>